<dbReference type="RefSeq" id="WP_022758824.1">
    <property type="nucleotide sequence ID" value="NZ_FOGJ01000004.1"/>
</dbReference>
<evidence type="ECO:0000313" key="3">
    <source>
        <dbReference type="Proteomes" id="UP000182584"/>
    </source>
</evidence>
<sequence>MFNAKTDKKTALIFADGCEEVEALTTYDILYRAGIPCTKVSINADEFVKSSHEVVIKCDTTIDKVNFEEYDMIILPGGMPGTPNLRSCDILCKEIITFAGFGKGIAAICAAPSVLAELGILIGVKACCNPTKEAEIESEGAVVSREQVVVSGNIITSRAMGTAIPFALAIVKYYLGDGAASYIKSNILYSG</sequence>
<dbReference type="InterPro" id="IPR029062">
    <property type="entry name" value="Class_I_gatase-like"/>
</dbReference>
<protein>
    <submittedName>
        <fullName evidence="2">4-methyl-5(B-hydroxyethyl)-thiazole monophosphate biosynthesis</fullName>
    </submittedName>
</protein>
<gene>
    <name evidence="2" type="ORF">SAMN04487884_10441</name>
</gene>
<dbReference type="OrthoDB" id="9800516at2"/>
<dbReference type="Proteomes" id="UP000182584">
    <property type="component" value="Unassembled WGS sequence"/>
</dbReference>
<evidence type="ECO:0000259" key="1">
    <source>
        <dbReference type="Pfam" id="PF01965"/>
    </source>
</evidence>
<dbReference type="PANTHER" id="PTHR48094">
    <property type="entry name" value="PROTEIN/NUCLEIC ACID DEGLYCASE DJ-1-RELATED"/>
    <property type="match status" value="1"/>
</dbReference>
<dbReference type="InterPro" id="IPR002818">
    <property type="entry name" value="DJ-1/PfpI"/>
</dbReference>
<dbReference type="eggNOG" id="COG0693">
    <property type="taxonomic scope" value="Bacteria"/>
</dbReference>
<organism evidence="2 3">
    <name type="scientific">Butyrivibrio fibrisolvens</name>
    <dbReference type="NCBI Taxonomy" id="831"/>
    <lineage>
        <taxon>Bacteria</taxon>
        <taxon>Bacillati</taxon>
        <taxon>Bacillota</taxon>
        <taxon>Clostridia</taxon>
        <taxon>Lachnospirales</taxon>
        <taxon>Lachnospiraceae</taxon>
        <taxon>Butyrivibrio</taxon>
    </lineage>
</organism>
<dbReference type="CDD" id="cd03135">
    <property type="entry name" value="GATase1_DJ-1"/>
    <property type="match status" value="1"/>
</dbReference>
<dbReference type="InterPro" id="IPR006287">
    <property type="entry name" value="DJ-1"/>
</dbReference>
<reference evidence="2 3" key="1">
    <citation type="submission" date="2016-10" db="EMBL/GenBank/DDBJ databases">
        <authorList>
            <person name="de Groot N.N."/>
        </authorList>
    </citation>
    <scope>NUCLEOTIDE SEQUENCE [LARGE SCALE GENOMIC DNA]</scope>
    <source>
        <strain evidence="2 3">AR40</strain>
    </source>
</reference>
<dbReference type="InterPro" id="IPR050325">
    <property type="entry name" value="Prot/Nucl_acid_deglycase"/>
</dbReference>
<proteinExistence type="predicted"/>
<dbReference type="NCBIfam" id="TIGR01383">
    <property type="entry name" value="not_thiJ"/>
    <property type="match status" value="1"/>
</dbReference>
<dbReference type="SUPFAM" id="SSF52317">
    <property type="entry name" value="Class I glutamine amidotransferase-like"/>
    <property type="match status" value="1"/>
</dbReference>
<name>A0A1H9N610_BUTFI</name>
<dbReference type="Pfam" id="PF01965">
    <property type="entry name" value="DJ-1_PfpI"/>
    <property type="match status" value="1"/>
</dbReference>
<dbReference type="PANTHER" id="PTHR48094:SF12">
    <property type="entry name" value="PARKINSON DISEASE PROTEIN 7 HOMOLOG"/>
    <property type="match status" value="1"/>
</dbReference>
<dbReference type="GO" id="GO:0005737">
    <property type="term" value="C:cytoplasm"/>
    <property type="evidence" value="ECO:0007669"/>
    <property type="project" value="TreeGrafter"/>
</dbReference>
<dbReference type="AlphaFoldDB" id="A0A1H9N610"/>
<dbReference type="Gene3D" id="3.40.50.880">
    <property type="match status" value="1"/>
</dbReference>
<feature type="domain" description="DJ-1/PfpI" evidence="1">
    <location>
        <begin position="8"/>
        <end position="172"/>
    </location>
</feature>
<dbReference type="EMBL" id="FOGJ01000004">
    <property type="protein sequence ID" value="SER30843.1"/>
    <property type="molecule type" value="Genomic_DNA"/>
</dbReference>
<accession>A0A1H9N610</accession>
<evidence type="ECO:0000313" key="2">
    <source>
        <dbReference type="EMBL" id="SER30843.1"/>
    </source>
</evidence>